<dbReference type="EMBL" id="JAGKQH010000014">
    <property type="protein sequence ID" value="KAG6582246.1"/>
    <property type="molecule type" value="Genomic_DNA"/>
</dbReference>
<keyword evidence="2" id="KW-1185">Reference proteome</keyword>
<accession>A0AAV6MKH0</accession>
<comment type="caution">
    <text evidence="1">The sequence shown here is derived from an EMBL/GenBank/DDBJ whole genome shotgun (WGS) entry which is preliminary data.</text>
</comment>
<proteinExistence type="predicted"/>
<dbReference type="AlphaFoldDB" id="A0AAV6MKH0"/>
<evidence type="ECO:0000313" key="1">
    <source>
        <dbReference type="EMBL" id="KAG6582246.1"/>
    </source>
</evidence>
<organism evidence="1 2">
    <name type="scientific">Cucurbita argyrosperma subsp. sororia</name>
    <dbReference type="NCBI Taxonomy" id="37648"/>
    <lineage>
        <taxon>Eukaryota</taxon>
        <taxon>Viridiplantae</taxon>
        <taxon>Streptophyta</taxon>
        <taxon>Embryophyta</taxon>
        <taxon>Tracheophyta</taxon>
        <taxon>Spermatophyta</taxon>
        <taxon>Magnoliopsida</taxon>
        <taxon>eudicotyledons</taxon>
        <taxon>Gunneridae</taxon>
        <taxon>Pentapetalae</taxon>
        <taxon>rosids</taxon>
        <taxon>fabids</taxon>
        <taxon>Cucurbitales</taxon>
        <taxon>Cucurbitaceae</taxon>
        <taxon>Cucurbiteae</taxon>
        <taxon>Cucurbita</taxon>
    </lineage>
</organism>
<dbReference type="Proteomes" id="UP000685013">
    <property type="component" value="Chromosome 14"/>
</dbReference>
<sequence>MEPSRSCIFKKFNGREVADHWSGGKWQRDPRSHRYHFSLLSLLPFSASISTQFSLPILRLDLSNKLLTHPLTHPPTHPLSLCFICLLKFEFNRVIASTGSVLYFYPIFCAVLDRILGVFSDSDVVPAFNFVYVVCLDGFGEFCGEMGYSWNLIHLVFEICDDGYSLMKGGFRLFEFGGLWG</sequence>
<reference evidence="1 2" key="1">
    <citation type="journal article" date="2021" name="Hortic Res">
        <title>The domestication of Cucurbita argyrosperma as revealed by the genome of its wild relative.</title>
        <authorList>
            <person name="Barrera-Redondo J."/>
            <person name="Sanchez-de la Vega G."/>
            <person name="Aguirre-Liguori J.A."/>
            <person name="Castellanos-Morales G."/>
            <person name="Gutierrez-Guerrero Y.T."/>
            <person name="Aguirre-Dugua X."/>
            <person name="Aguirre-Planter E."/>
            <person name="Tenaillon M.I."/>
            <person name="Lira-Saade R."/>
            <person name="Eguiarte L.E."/>
        </authorList>
    </citation>
    <scope>NUCLEOTIDE SEQUENCE [LARGE SCALE GENOMIC DNA]</scope>
    <source>
        <strain evidence="1">JBR-2021</strain>
    </source>
</reference>
<name>A0AAV6MKH0_9ROSI</name>
<gene>
    <name evidence="1" type="ORF">SDJN03_22248</name>
</gene>
<evidence type="ECO:0000313" key="2">
    <source>
        <dbReference type="Proteomes" id="UP000685013"/>
    </source>
</evidence>
<feature type="non-terminal residue" evidence="1">
    <location>
        <position position="1"/>
    </location>
</feature>
<protein>
    <submittedName>
        <fullName evidence="1">Uncharacterized protein</fullName>
    </submittedName>
</protein>